<feature type="compositionally biased region" description="Low complexity" evidence="1">
    <location>
        <begin position="405"/>
        <end position="421"/>
    </location>
</feature>
<evidence type="ECO:0000313" key="2">
    <source>
        <dbReference type="EMBL" id="CEM11902.1"/>
    </source>
</evidence>
<feature type="compositionally biased region" description="Basic and acidic residues" evidence="1">
    <location>
        <begin position="359"/>
        <end position="385"/>
    </location>
</feature>
<name>A0A0G4FFG1_9ALVE</name>
<feature type="region of interest" description="Disordered" evidence="1">
    <location>
        <begin position="325"/>
        <end position="442"/>
    </location>
</feature>
<dbReference type="Gene3D" id="1.10.1410.10">
    <property type="match status" value="1"/>
</dbReference>
<feature type="compositionally biased region" description="Basic and acidic residues" evidence="1">
    <location>
        <begin position="287"/>
        <end position="298"/>
    </location>
</feature>
<dbReference type="SUPFAM" id="SSF81631">
    <property type="entry name" value="PAP/OAS1 substrate-binding domain"/>
    <property type="match status" value="1"/>
</dbReference>
<accession>A0A0G4FFG1</accession>
<protein>
    <submittedName>
        <fullName evidence="2">Uncharacterized protein</fullName>
    </submittedName>
</protein>
<dbReference type="AlphaFoldDB" id="A0A0G4FFG1"/>
<reference evidence="2" key="1">
    <citation type="submission" date="2014-11" db="EMBL/GenBank/DDBJ databases">
        <authorList>
            <person name="Otto D Thomas"/>
            <person name="Naeem Raeece"/>
        </authorList>
    </citation>
    <scope>NUCLEOTIDE SEQUENCE</scope>
</reference>
<feature type="compositionally biased region" description="Polar residues" evidence="1">
    <location>
        <begin position="199"/>
        <end position="211"/>
    </location>
</feature>
<feature type="region of interest" description="Disordered" evidence="1">
    <location>
        <begin position="273"/>
        <end position="303"/>
    </location>
</feature>
<proteinExistence type="predicted"/>
<gene>
    <name evidence="2" type="ORF">Cvel_16706</name>
</gene>
<organism evidence="2">
    <name type="scientific">Chromera velia CCMP2878</name>
    <dbReference type="NCBI Taxonomy" id="1169474"/>
    <lineage>
        <taxon>Eukaryota</taxon>
        <taxon>Sar</taxon>
        <taxon>Alveolata</taxon>
        <taxon>Colpodellida</taxon>
        <taxon>Chromeraceae</taxon>
        <taxon>Chromera</taxon>
    </lineage>
</organism>
<feature type="compositionally biased region" description="Gly residues" evidence="1">
    <location>
        <begin position="428"/>
        <end position="442"/>
    </location>
</feature>
<dbReference type="VEuPathDB" id="CryptoDB:Cvel_16706"/>
<feature type="region of interest" description="Disordered" evidence="1">
    <location>
        <begin position="194"/>
        <end position="222"/>
    </location>
</feature>
<sequence length="591" mass="62382">MRSSGPKKILGGYGGGDWDLQVGALLHSELMKVAKRVLDSSQSDNRVCCQPVGPSEGAQRGVGYVLSFEQIPPSTRKTRALMRVHMQTNTWIIAVQVAYTVQMGKPLDALRESQAQSQLQSQVANKSGGWQRAGGEGEGSAPVFELDSFNLTANDPKTAAQLLMAYLSLNSRVAPLILTVKAWAKERGFFSPWPHNPPAVQTQKGGTSQASAPDVNQKKGAGGSMSVVAGLSGYAWTFLVIFFLLQPAGGPRPVPELIQMFARSGGLGIAEAGGTRTAGAGEEEEKEKEREWNPKEDPVPLPVSSMEVQRSPILPPLQRAVGIERSEGSLRGNAKPEGGGGTGSADSGEGNLVSVVRGRRGELSKGERRSVQEIKKEKKREREAELTECEFFTSWPSSREGGGEAAADASGSAAEVSAAGAGRRRRTGGGGSGGRPPRGGGISWPVFDCPPVSGSSLLRLFSEFLLFLVQTEFQCWVLSVRQGAAIPSSHPALSSFFESGGAMYLEDPVSGENLAASLGADRLREMKTAADLSLRLLDSVLRGEGEGEGHTSAPMPSVEDALTTILGGLPTKGLAGKPVRSLALESLKPVV</sequence>
<evidence type="ECO:0000256" key="1">
    <source>
        <dbReference type="SAM" id="MobiDB-lite"/>
    </source>
</evidence>
<dbReference type="EMBL" id="CDMZ01000327">
    <property type="protein sequence ID" value="CEM11902.1"/>
    <property type="molecule type" value="Genomic_DNA"/>
</dbReference>